<dbReference type="AlphaFoldDB" id="A0A7G5IL36"/>
<dbReference type="GO" id="GO:0006412">
    <property type="term" value="P:translation"/>
    <property type="evidence" value="ECO:0007669"/>
    <property type="project" value="UniProtKB-UniRule"/>
</dbReference>
<sequence length="200" mass="21547">MSDVLTLSAEARDRAGKGASRAVRREGRVPAVIYGNKEVPVTIHVEEKALVKLLSSGHFMNSMVELELDGAKHRTLPRDVQFHPVSDRPIHVDFLRVAANSLVTVEVPVQFINETASPGIKRGAVLNIVRHEVEIRCPADAIPDDLVVDLTGYDVGASIHISAVKLPDGVKTVIDRDFTLATIVAPSGMKSDDAEAEATA</sequence>
<evidence type="ECO:0000313" key="9">
    <source>
        <dbReference type="Proteomes" id="UP000515292"/>
    </source>
</evidence>
<evidence type="ECO:0000256" key="1">
    <source>
        <dbReference type="ARBA" id="ARBA00022730"/>
    </source>
</evidence>
<keyword evidence="9" id="KW-1185">Reference proteome</keyword>
<dbReference type="Proteomes" id="UP000515292">
    <property type="component" value="Chromosome"/>
</dbReference>
<dbReference type="InterPro" id="IPR020930">
    <property type="entry name" value="Ribosomal_uL5_bac-type"/>
</dbReference>
<dbReference type="GO" id="GO:0003735">
    <property type="term" value="F:structural constituent of ribosome"/>
    <property type="evidence" value="ECO:0007669"/>
    <property type="project" value="InterPro"/>
</dbReference>
<dbReference type="PANTHER" id="PTHR33284:SF1">
    <property type="entry name" value="RIBOSOMAL PROTEIN L25_GLN-TRNA SYNTHETASE, ANTI-CODON-BINDING DOMAIN-CONTAINING PROTEIN"/>
    <property type="match status" value="1"/>
</dbReference>
<evidence type="ECO:0000313" key="8">
    <source>
        <dbReference type="EMBL" id="QMW24078.1"/>
    </source>
</evidence>
<dbReference type="InterPro" id="IPR020057">
    <property type="entry name" value="Ribosomal_bL25_b-dom"/>
</dbReference>
<dbReference type="Pfam" id="PF01386">
    <property type="entry name" value="Ribosomal_L25p"/>
    <property type="match status" value="1"/>
</dbReference>
<keyword evidence="3 5" id="KW-0689">Ribosomal protein</keyword>
<evidence type="ECO:0000256" key="4">
    <source>
        <dbReference type="ARBA" id="ARBA00023274"/>
    </source>
</evidence>
<dbReference type="Gene3D" id="2.170.120.20">
    <property type="entry name" value="Ribosomal protein L25, beta domain"/>
    <property type="match status" value="1"/>
</dbReference>
<comment type="function">
    <text evidence="5">This is one of the proteins that binds to the 5S RNA in the ribosome where it forms part of the central protuberance.</text>
</comment>
<organism evidence="8 9">
    <name type="scientific">Sandaracinobacteroides saxicola</name>
    <dbReference type="NCBI Taxonomy" id="2759707"/>
    <lineage>
        <taxon>Bacteria</taxon>
        <taxon>Pseudomonadati</taxon>
        <taxon>Pseudomonadota</taxon>
        <taxon>Alphaproteobacteria</taxon>
        <taxon>Sphingomonadales</taxon>
        <taxon>Sphingosinicellaceae</taxon>
        <taxon>Sandaracinobacteroides</taxon>
    </lineage>
</organism>
<dbReference type="PANTHER" id="PTHR33284">
    <property type="entry name" value="RIBOSOMAL PROTEIN L25/GLN-TRNA SYNTHETASE, ANTI-CODON-BINDING DOMAIN-CONTAINING PROTEIN"/>
    <property type="match status" value="1"/>
</dbReference>
<dbReference type="Gene3D" id="2.40.240.10">
    <property type="entry name" value="Ribosomal Protein L25, Chain P"/>
    <property type="match status" value="1"/>
</dbReference>
<dbReference type="EMBL" id="CP059851">
    <property type="protein sequence ID" value="QMW24078.1"/>
    <property type="molecule type" value="Genomic_DNA"/>
</dbReference>
<dbReference type="KEGG" id="sand:H3309_06345"/>
<evidence type="ECO:0000259" key="7">
    <source>
        <dbReference type="Pfam" id="PF14693"/>
    </source>
</evidence>
<gene>
    <name evidence="5" type="primary">rplY</name>
    <name evidence="5" type="synonym">ctc</name>
    <name evidence="8" type="ORF">H3309_06345</name>
</gene>
<keyword evidence="4 5" id="KW-0687">Ribonucleoprotein</keyword>
<dbReference type="InterPro" id="IPR020055">
    <property type="entry name" value="Ribosomal_bL25_short"/>
</dbReference>
<dbReference type="InterPro" id="IPR011035">
    <property type="entry name" value="Ribosomal_bL25/Gln-tRNA_synth"/>
</dbReference>
<dbReference type="NCBIfam" id="NF004612">
    <property type="entry name" value="PRK05943.1"/>
    <property type="match status" value="1"/>
</dbReference>
<keyword evidence="1 5" id="KW-0699">rRNA-binding</keyword>
<name>A0A7G5IL36_9SPHN</name>
<dbReference type="NCBIfam" id="TIGR00731">
    <property type="entry name" value="bL25_bact_ctc"/>
    <property type="match status" value="1"/>
</dbReference>
<comment type="similarity">
    <text evidence="5">Belongs to the bacterial ribosomal protein bL25 family. CTC subfamily.</text>
</comment>
<dbReference type="RefSeq" id="WP_182297901.1">
    <property type="nucleotide sequence ID" value="NZ_CP059851.1"/>
</dbReference>
<keyword evidence="2 5" id="KW-0694">RNA-binding</keyword>
<dbReference type="HAMAP" id="MF_01334">
    <property type="entry name" value="Ribosomal_bL25_CTC"/>
    <property type="match status" value="1"/>
</dbReference>
<accession>A0A7G5IL36</accession>
<evidence type="ECO:0000259" key="6">
    <source>
        <dbReference type="Pfam" id="PF01386"/>
    </source>
</evidence>
<dbReference type="NCBIfam" id="NF004128">
    <property type="entry name" value="PRK05618.1-2"/>
    <property type="match status" value="1"/>
</dbReference>
<protein>
    <recommendedName>
        <fullName evidence="5">Large ribosomal subunit protein bL25</fullName>
    </recommendedName>
    <alternativeName>
        <fullName evidence="5">General stress protein CTC</fullName>
    </alternativeName>
</protein>
<dbReference type="Pfam" id="PF14693">
    <property type="entry name" value="Ribosomal_TL5_C"/>
    <property type="match status" value="1"/>
</dbReference>
<dbReference type="InterPro" id="IPR001021">
    <property type="entry name" value="Ribosomal_bL25_long"/>
</dbReference>
<dbReference type="InterPro" id="IPR020056">
    <property type="entry name" value="Rbsml_bL25/Gln-tRNA_synth_N"/>
</dbReference>
<dbReference type="HAMAP" id="MF_01336">
    <property type="entry name" value="Ribosomal_bL25"/>
    <property type="match status" value="1"/>
</dbReference>
<dbReference type="GO" id="GO:0008097">
    <property type="term" value="F:5S rRNA binding"/>
    <property type="evidence" value="ECO:0007669"/>
    <property type="project" value="InterPro"/>
</dbReference>
<dbReference type="GO" id="GO:0022625">
    <property type="term" value="C:cytosolic large ribosomal subunit"/>
    <property type="evidence" value="ECO:0007669"/>
    <property type="project" value="TreeGrafter"/>
</dbReference>
<dbReference type="InterPro" id="IPR037121">
    <property type="entry name" value="Ribosomal_bL25_C"/>
</dbReference>
<evidence type="ECO:0000256" key="3">
    <source>
        <dbReference type="ARBA" id="ARBA00022980"/>
    </source>
</evidence>
<feature type="domain" description="Large ribosomal subunit protein bL25 L25" evidence="6">
    <location>
        <begin position="7"/>
        <end position="94"/>
    </location>
</feature>
<feature type="domain" description="Large ribosomal subunit protein bL25 beta" evidence="7">
    <location>
        <begin position="103"/>
        <end position="186"/>
    </location>
</feature>
<reference evidence="8 9" key="1">
    <citation type="submission" date="2020-07" db="EMBL/GenBank/DDBJ databases">
        <title>Complete genome sequence for Sandaracinobacter sp. M6.</title>
        <authorList>
            <person name="Tang Y."/>
            <person name="Liu Q."/>
            <person name="Guo Z."/>
            <person name="Lei P."/>
            <person name="Huang B."/>
        </authorList>
    </citation>
    <scope>NUCLEOTIDE SEQUENCE [LARGE SCALE GENOMIC DNA]</scope>
    <source>
        <strain evidence="8 9">M6</strain>
    </source>
</reference>
<dbReference type="CDD" id="cd00495">
    <property type="entry name" value="Ribosomal_L25_TL5_CTC"/>
    <property type="match status" value="1"/>
</dbReference>
<dbReference type="InterPro" id="IPR029751">
    <property type="entry name" value="Ribosomal_L25_dom"/>
</dbReference>
<comment type="subunit">
    <text evidence="5">Part of the 50S ribosomal subunit; part of the 5S rRNA/L5/L18/L25 subcomplex. Contacts the 5S rRNA. Binds to the 5S rRNA independently of L5 and L18.</text>
</comment>
<dbReference type="SUPFAM" id="SSF50715">
    <property type="entry name" value="Ribosomal protein L25-like"/>
    <property type="match status" value="1"/>
</dbReference>
<proteinExistence type="inferred from homology"/>
<evidence type="ECO:0000256" key="5">
    <source>
        <dbReference type="HAMAP-Rule" id="MF_01334"/>
    </source>
</evidence>
<evidence type="ECO:0000256" key="2">
    <source>
        <dbReference type="ARBA" id="ARBA00022884"/>
    </source>
</evidence>